<dbReference type="InterPro" id="IPR014735">
    <property type="entry name" value="Transposase_Tn5-like_N"/>
</dbReference>
<dbReference type="PANTHER" id="PTHR37319">
    <property type="entry name" value="TRANSPOSASE"/>
    <property type="match status" value="1"/>
</dbReference>
<organism evidence="2 3">
    <name type="scientific">Acidisoma silvae</name>
    <dbReference type="NCBI Taxonomy" id="2802396"/>
    <lineage>
        <taxon>Bacteria</taxon>
        <taxon>Pseudomonadati</taxon>
        <taxon>Pseudomonadota</taxon>
        <taxon>Alphaproteobacteria</taxon>
        <taxon>Acetobacterales</taxon>
        <taxon>Acidocellaceae</taxon>
        <taxon>Acidisoma</taxon>
    </lineage>
</organism>
<dbReference type="EMBL" id="JAESVB010000027">
    <property type="protein sequence ID" value="MCB8878228.1"/>
    <property type="molecule type" value="Genomic_DNA"/>
</dbReference>
<dbReference type="InterPro" id="IPR038215">
    <property type="entry name" value="TN5-like_N_sf"/>
</dbReference>
<evidence type="ECO:0000313" key="2">
    <source>
        <dbReference type="EMBL" id="MCB8878228.1"/>
    </source>
</evidence>
<dbReference type="InterPro" id="IPR054836">
    <property type="entry name" value="Tn5_transposase"/>
</dbReference>
<proteinExistence type="predicted"/>
<dbReference type="Gene3D" id="1.10.740.10">
    <property type="entry name" value="Transferase Inhibitor Protein From Tn5, Chain"/>
    <property type="match status" value="1"/>
</dbReference>
<evidence type="ECO:0000313" key="3">
    <source>
        <dbReference type="Proteomes" id="UP000708298"/>
    </source>
</evidence>
<dbReference type="RefSeq" id="WP_227323874.1">
    <property type="nucleotide sequence ID" value="NZ_JAESVB010000027.1"/>
</dbReference>
<evidence type="ECO:0000259" key="1">
    <source>
        <dbReference type="Pfam" id="PF14706"/>
    </source>
</evidence>
<accession>A0A963YXY0</accession>
<feature type="domain" description="Transposase Tn5-like N-terminal" evidence="1">
    <location>
        <begin position="7"/>
        <end position="64"/>
    </location>
</feature>
<protein>
    <submittedName>
        <fullName evidence="2">IS4 family transposase</fullName>
    </submittedName>
</protein>
<dbReference type="SUPFAM" id="SSF53098">
    <property type="entry name" value="Ribonuclease H-like"/>
    <property type="match status" value="1"/>
</dbReference>
<gene>
    <name evidence="2" type="ORF">ASILVAE211_23795</name>
</gene>
<name>A0A963YXY0_9PROT</name>
<reference evidence="2" key="1">
    <citation type="journal article" date="2021" name="Microorganisms">
        <title>Acidisoma silvae sp. nov. and Acidisomacellulosilytica sp. nov., Two Acidophilic Bacteria Isolated from Decaying Wood, Hydrolyzing Cellulose and Producing Poly-3-hydroxybutyrate.</title>
        <authorList>
            <person name="Mieszkin S."/>
            <person name="Pouder E."/>
            <person name="Uroz S."/>
            <person name="Simon-Colin C."/>
            <person name="Alain K."/>
        </authorList>
    </citation>
    <scope>NUCLEOTIDE SEQUENCE</scope>
    <source>
        <strain evidence="2">HW T2.11</strain>
    </source>
</reference>
<keyword evidence="3" id="KW-1185">Reference proteome</keyword>
<comment type="caution">
    <text evidence="2">The sequence shown here is derived from an EMBL/GenBank/DDBJ whole genome shotgun (WGS) entry which is preliminary data.</text>
</comment>
<dbReference type="InterPro" id="IPR012337">
    <property type="entry name" value="RNaseH-like_sf"/>
</dbReference>
<dbReference type="Gene3D" id="3.90.350.10">
    <property type="entry name" value="Transposase Inhibitor Protein From Tn5, Chain A, domain 1"/>
    <property type="match status" value="1"/>
</dbReference>
<dbReference type="InterPro" id="IPR047768">
    <property type="entry name" value="Tn5p-like"/>
</dbReference>
<dbReference type="Proteomes" id="UP000708298">
    <property type="component" value="Unassembled WGS sequence"/>
</dbReference>
<dbReference type="Pfam" id="PF14706">
    <property type="entry name" value="Tnp_DNA_bind"/>
    <property type="match status" value="1"/>
</dbReference>
<dbReference type="InterPro" id="IPR014737">
    <property type="entry name" value="Transposase_Tn5-like_C"/>
</dbReference>
<dbReference type="Gene3D" id="1.10.246.40">
    <property type="entry name" value="Tn5 transposase, domain 1"/>
    <property type="match status" value="1"/>
</dbReference>
<sequence>MVECDGSWFDREISGCHFSDERLKTRFCKLLTQMGGAVGQSIPLVCQDWANTKAAYRFFSNDRVSEADIFSGHFQSTRERIAAAGGPILVLHDTTEFTYQRDRPELIGITKLITNSRRDLAGKPRSYTACGILMHSSLAVTTDGLPLGLGAVKFWTRDKFKGTAALKRKINPTRVPIEEKESIRWLENLKQSTELLDDASRCIHIGDRESDIYELFCTAEEIGTHFLVRTCVNRLAGNGGHTVADEMDEVAIRGLHRIEVRDENGEPDEAVLEIRYRRLRVLPPIGKQKRYPALTLTVIHAQEQGAPKNRKKIDWKLLTNLSVTSRKDAIQKLEWYALRWKIEVFHKILKSGCKAEDSRLRTAGRLANLIAVFCILSWRIFWMTMLNRTAPAAPPDIALTKTEIALLDQLVKDKGQCAPKLKTLSHYLTKLARLGGYLARTNDPPPGNMVMWRGLSRLTDIELGATMGIKIVGN</sequence>
<dbReference type="PANTHER" id="PTHR37319:SF1">
    <property type="entry name" value="TRANSPOSASE TN5 DIMERISATION DOMAIN-CONTAINING PROTEIN"/>
    <property type="match status" value="1"/>
</dbReference>
<dbReference type="NCBIfam" id="NF033590">
    <property type="entry name" value="transpos_IS4_3"/>
    <property type="match status" value="1"/>
</dbReference>
<dbReference type="AlphaFoldDB" id="A0A963YXY0"/>
<reference evidence="2" key="2">
    <citation type="submission" date="2021-01" db="EMBL/GenBank/DDBJ databases">
        <authorList>
            <person name="Mieszkin S."/>
            <person name="Pouder E."/>
            <person name="Alain K."/>
        </authorList>
    </citation>
    <scope>NUCLEOTIDE SEQUENCE</scope>
    <source>
        <strain evidence="2">HW T2.11</strain>
    </source>
</reference>